<evidence type="ECO:0000256" key="2">
    <source>
        <dbReference type="ARBA" id="ARBA00022475"/>
    </source>
</evidence>
<evidence type="ECO:0000256" key="7">
    <source>
        <dbReference type="ARBA" id="ARBA00024033"/>
    </source>
</evidence>
<feature type="transmembrane region" description="Helical" evidence="9">
    <location>
        <begin position="357"/>
        <end position="379"/>
    </location>
</feature>
<dbReference type="PANTHER" id="PTHR31310:SF7">
    <property type="entry name" value="PA-PHOSPHATASE RELATED-FAMILY PROTEIN DDB_G0268928"/>
    <property type="match status" value="1"/>
</dbReference>
<dbReference type="InterPro" id="IPR026841">
    <property type="entry name" value="Aur1/Ipt1"/>
</dbReference>
<evidence type="ECO:0000256" key="3">
    <source>
        <dbReference type="ARBA" id="ARBA00022679"/>
    </source>
</evidence>
<dbReference type="EMBL" id="BMMS01000001">
    <property type="protein sequence ID" value="GGO80320.1"/>
    <property type="molecule type" value="Genomic_DNA"/>
</dbReference>
<dbReference type="GO" id="GO:0016758">
    <property type="term" value="F:hexosyltransferase activity"/>
    <property type="evidence" value="ECO:0007669"/>
    <property type="project" value="InterPro"/>
</dbReference>
<feature type="transmembrane region" description="Helical" evidence="9">
    <location>
        <begin position="291"/>
        <end position="312"/>
    </location>
</feature>
<feature type="transmembrane region" description="Helical" evidence="9">
    <location>
        <begin position="517"/>
        <end position="535"/>
    </location>
</feature>
<dbReference type="InterPro" id="IPR052185">
    <property type="entry name" value="IPC_Synthase-Related"/>
</dbReference>
<feature type="transmembrane region" description="Helical" evidence="9">
    <location>
        <begin position="201"/>
        <end position="220"/>
    </location>
</feature>
<dbReference type="AlphaFoldDB" id="A0A917ZC05"/>
<accession>A0A917ZC05</accession>
<gene>
    <name evidence="11" type="ORF">GCM10012280_01950</name>
</gene>
<dbReference type="Pfam" id="PF09594">
    <property type="entry name" value="GT87"/>
    <property type="match status" value="1"/>
</dbReference>
<proteinExistence type="inferred from homology"/>
<keyword evidence="2" id="KW-1003">Cell membrane</keyword>
<evidence type="ECO:0000259" key="10">
    <source>
        <dbReference type="Pfam" id="PF14378"/>
    </source>
</evidence>
<dbReference type="RefSeq" id="WP_189129492.1">
    <property type="nucleotide sequence ID" value="NZ_BMMS01000001.1"/>
</dbReference>
<sequence length="691" mass="73942">MTNATGRGLGELRGSRTVMALGALWLLTALLAARQAARVLRLPPGERLTDLETWIGRNGVLHFQGSLYDKSDAFTGTPFAGLALKPLTNAAEASLGLFWTFGTLLLVAGLGFVVARELPGTRRNTMLAAPVVISLLVLSLPVRNTFALGQTSILPVLLVMVACLPAAPRHQAGILVGLAAALQPAMIVFVPFLWLTGRRPGALTAAGTFAGCTALAWAALPGDSATYWVHHVAGAGLGDPADSLSNQSLHGLLLRIGLHGPVELLVFGALAGLVAVIGLRRASSYAKDGQVVLAAALVGCVAVAVSPVAWQHQQLWILLAAVGRVGRRRSDRLLWPVFVVLVMTFGSQVLVPHMKVAGAVAANAPLLAAVVAACVMPFLTRSNPAWDRPVPTEVAAPARTRFRWLPLLRALPRPLNRPNLLLELLLIRVGYWVYSFIRGSVPDQRSVAEHHGRQVLDIEGALFMDIEHWLNHQVIKVSWLESGLNFFYSTFHFLVPLAILGVLYARRPATYRAARTSLGLATLIGLFGFWFYPLAPPRLMPGMNSVDTVHGTQDLSHPDFGALTKLSNQYAAMPSLHVGWALWCGLMIAFLAPRLWMKALGLLYPFMTTFVIIGTANHYVLDAVGGVVVVAAGLGLQYALTGVTPFSRKEPEPVLKPPGPGAGAEDAEEAAVGDGAESTTERRERVDVTSV</sequence>
<organism evidence="11 12">
    <name type="scientific">Wenjunlia tyrosinilytica</name>
    <dbReference type="NCBI Taxonomy" id="1544741"/>
    <lineage>
        <taxon>Bacteria</taxon>
        <taxon>Bacillati</taxon>
        <taxon>Actinomycetota</taxon>
        <taxon>Actinomycetes</taxon>
        <taxon>Kitasatosporales</taxon>
        <taxon>Streptomycetaceae</taxon>
        <taxon>Wenjunlia</taxon>
    </lineage>
</organism>
<comment type="subcellular location">
    <subcellularLocation>
        <location evidence="1">Cell membrane</location>
        <topology evidence="1">Multi-pass membrane protein</topology>
    </subcellularLocation>
</comment>
<feature type="transmembrane region" description="Helical" evidence="9">
    <location>
        <begin position="96"/>
        <end position="114"/>
    </location>
</feature>
<feature type="domain" description="Inositolphosphotransferase Aur1/Ipt1" evidence="10">
    <location>
        <begin position="454"/>
        <end position="634"/>
    </location>
</feature>
<feature type="compositionally biased region" description="Basic and acidic residues" evidence="8">
    <location>
        <begin position="679"/>
        <end position="691"/>
    </location>
</feature>
<evidence type="ECO:0000256" key="8">
    <source>
        <dbReference type="SAM" id="MobiDB-lite"/>
    </source>
</evidence>
<dbReference type="Proteomes" id="UP000641932">
    <property type="component" value="Unassembled WGS sequence"/>
</dbReference>
<protein>
    <submittedName>
        <fullName evidence="11">Membrane protein</fullName>
    </submittedName>
</protein>
<keyword evidence="4 9" id="KW-0812">Transmembrane</keyword>
<feature type="transmembrane region" description="Helical" evidence="9">
    <location>
        <begin position="599"/>
        <end position="617"/>
    </location>
</feature>
<feature type="transmembrane region" description="Helical" evidence="9">
    <location>
        <begin position="148"/>
        <end position="167"/>
    </location>
</feature>
<keyword evidence="5 9" id="KW-1133">Transmembrane helix</keyword>
<feature type="transmembrane region" description="Helical" evidence="9">
    <location>
        <begin position="126"/>
        <end position="142"/>
    </location>
</feature>
<reference evidence="11" key="1">
    <citation type="journal article" date="2014" name="Int. J. Syst. Evol. Microbiol.">
        <title>Complete genome sequence of Corynebacterium casei LMG S-19264T (=DSM 44701T), isolated from a smear-ripened cheese.</title>
        <authorList>
            <consortium name="US DOE Joint Genome Institute (JGI-PGF)"/>
            <person name="Walter F."/>
            <person name="Albersmeier A."/>
            <person name="Kalinowski J."/>
            <person name="Ruckert C."/>
        </authorList>
    </citation>
    <scope>NUCLEOTIDE SEQUENCE</scope>
    <source>
        <strain evidence="11">CGMCC 4.7201</strain>
    </source>
</reference>
<evidence type="ECO:0000256" key="1">
    <source>
        <dbReference type="ARBA" id="ARBA00004651"/>
    </source>
</evidence>
<feature type="transmembrane region" description="Helical" evidence="9">
    <location>
        <begin position="174"/>
        <end position="195"/>
    </location>
</feature>
<dbReference type="CDD" id="cd03386">
    <property type="entry name" value="PAP2_Aur1_like"/>
    <property type="match status" value="1"/>
</dbReference>
<feature type="transmembrane region" description="Helical" evidence="9">
    <location>
        <begin position="623"/>
        <end position="640"/>
    </location>
</feature>
<feature type="transmembrane region" description="Helical" evidence="9">
    <location>
        <begin position="333"/>
        <end position="351"/>
    </location>
</feature>
<evidence type="ECO:0000256" key="4">
    <source>
        <dbReference type="ARBA" id="ARBA00022692"/>
    </source>
</evidence>
<comment type="caution">
    <text evidence="11">The sequence shown here is derived from an EMBL/GenBank/DDBJ whole genome shotgun (WGS) entry which is preliminary data.</text>
</comment>
<evidence type="ECO:0000313" key="11">
    <source>
        <dbReference type="EMBL" id="GGO80320.1"/>
    </source>
</evidence>
<feature type="region of interest" description="Disordered" evidence="8">
    <location>
        <begin position="647"/>
        <end position="691"/>
    </location>
</feature>
<evidence type="ECO:0000256" key="6">
    <source>
        <dbReference type="ARBA" id="ARBA00023136"/>
    </source>
</evidence>
<dbReference type="Pfam" id="PF14378">
    <property type="entry name" value="PAP2_3"/>
    <property type="match status" value="1"/>
</dbReference>
<keyword evidence="12" id="KW-1185">Reference proteome</keyword>
<feature type="transmembrane region" description="Helical" evidence="9">
    <location>
        <begin position="570"/>
        <end position="592"/>
    </location>
</feature>
<comment type="similarity">
    <text evidence="7">Belongs to the glycosyltransferase 87 family.</text>
</comment>
<keyword evidence="3" id="KW-0808">Transferase</keyword>
<evidence type="ECO:0000313" key="12">
    <source>
        <dbReference type="Proteomes" id="UP000641932"/>
    </source>
</evidence>
<evidence type="ECO:0000256" key="5">
    <source>
        <dbReference type="ARBA" id="ARBA00022989"/>
    </source>
</evidence>
<dbReference type="InterPro" id="IPR018584">
    <property type="entry name" value="GT87"/>
</dbReference>
<keyword evidence="6 9" id="KW-0472">Membrane</keyword>
<name>A0A917ZC05_9ACTN</name>
<dbReference type="PANTHER" id="PTHR31310">
    <property type="match status" value="1"/>
</dbReference>
<feature type="transmembrane region" description="Helical" evidence="9">
    <location>
        <begin position="486"/>
        <end position="505"/>
    </location>
</feature>
<dbReference type="GO" id="GO:0005886">
    <property type="term" value="C:plasma membrane"/>
    <property type="evidence" value="ECO:0007669"/>
    <property type="project" value="UniProtKB-SubCell"/>
</dbReference>
<evidence type="ECO:0000256" key="9">
    <source>
        <dbReference type="SAM" id="Phobius"/>
    </source>
</evidence>
<reference evidence="11" key="2">
    <citation type="submission" date="2020-09" db="EMBL/GenBank/DDBJ databases">
        <authorList>
            <person name="Sun Q."/>
            <person name="Zhou Y."/>
        </authorList>
    </citation>
    <scope>NUCLEOTIDE SEQUENCE</scope>
    <source>
        <strain evidence="11">CGMCC 4.7201</strain>
    </source>
</reference>
<feature type="transmembrane region" description="Helical" evidence="9">
    <location>
        <begin position="262"/>
        <end position="279"/>
    </location>
</feature>